<feature type="transmembrane region" description="Helical" evidence="12">
    <location>
        <begin position="540"/>
        <end position="564"/>
    </location>
</feature>
<dbReference type="RefSeq" id="XP_025573113.1">
    <property type="nucleotide sequence ID" value="XM_025723942.1"/>
</dbReference>
<dbReference type="FunFam" id="3.40.50.300:FF:000913">
    <property type="entry name" value="ABC multidrug transporter SitT"/>
    <property type="match status" value="1"/>
</dbReference>
<dbReference type="InterPro" id="IPR036640">
    <property type="entry name" value="ABC1_TM_sf"/>
</dbReference>
<dbReference type="SMART" id="SM00382">
    <property type="entry name" value="AAA"/>
    <property type="match status" value="2"/>
</dbReference>
<dbReference type="SUPFAM" id="SSF90123">
    <property type="entry name" value="ABC transporter transmembrane region"/>
    <property type="match status" value="2"/>
</dbReference>
<feature type="transmembrane region" description="Helical" evidence="12">
    <location>
        <begin position="1187"/>
        <end position="1213"/>
    </location>
</feature>
<dbReference type="InterPro" id="IPR016181">
    <property type="entry name" value="Acyl_CoA_acyltransferase"/>
</dbReference>
<dbReference type="InterPro" id="IPR003439">
    <property type="entry name" value="ABC_transporter-like_ATP-bd"/>
</dbReference>
<dbReference type="CDD" id="cd18578">
    <property type="entry name" value="ABC_6TM_Pgp_ABCB1_D2_like"/>
    <property type="match status" value="1"/>
</dbReference>
<gene>
    <name evidence="15" type="ORF">BO80DRAFT_495328</name>
</gene>
<dbReference type="GO" id="GO:0019290">
    <property type="term" value="P:siderophore biosynthetic process"/>
    <property type="evidence" value="ECO:0007669"/>
    <property type="project" value="InterPro"/>
</dbReference>
<evidence type="ECO:0000259" key="13">
    <source>
        <dbReference type="PROSITE" id="PS50893"/>
    </source>
</evidence>
<dbReference type="InterPro" id="IPR039421">
    <property type="entry name" value="Type_1_exporter"/>
</dbReference>
<keyword evidence="3" id="KW-0813">Transport</keyword>
<evidence type="ECO:0000256" key="8">
    <source>
        <dbReference type="ARBA" id="ARBA00022989"/>
    </source>
</evidence>
<dbReference type="InterPro" id="IPR019432">
    <property type="entry name" value="Acyltransferase_MbtK/IucB-like"/>
</dbReference>
<feature type="transmembrane region" description="Helical" evidence="12">
    <location>
        <begin position="763"/>
        <end position="787"/>
    </location>
</feature>
<evidence type="ECO:0000256" key="6">
    <source>
        <dbReference type="ARBA" id="ARBA00022741"/>
    </source>
</evidence>
<evidence type="ECO:0000256" key="10">
    <source>
        <dbReference type="ARBA" id="ARBA00049740"/>
    </source>
</evidence>
<sequence>MATNSSTQYPLVKLPHPFLTAYCVRTIADATPARLSLTLHDQPAAGRSPPQPLHLNSLSWLELSVPAPEERPPPNNNTAWARARRAPKTTFQWTDNTPPTLGQIWNVVHAIYLAHPTYEYFRLALLGAGQDILRSELLSTGLGIEHPAATRPDDRAIAPSTDLLILRSSFWQGAASPMGPRPIWVVGDGTDGPLRESLSQYPVMPENYHFTQKFPEEPVYARHPIRRPKPAPGSIAYSRYIPELDEHFSLEVVNWQDPEHLQLFNTWQNDPRVAKGWNETGTLDQHREYLRRLHVDPHVLCLFGRFNETRFSYYELYWAKEDHYGAHYDAGDYDRGRHSLVGDASFRGAKRVNAWYSSCIHYCFLDDPRTVNVVGEPRATGATILSYENAQGLVIGKYVDLGHKRSVHSISSREKWFQLCPVFWDGRERPLESADRAAWNAKFAGLPPPLQTSAPPSTVVAMKLFQKLAGYPRLLLAGNPSTSDLATLVSAIVCAIGSGVPFPIIAIVFGKLLDDFNDVTCSESDGSSDSSDQSSINSEILLIVYLAIAQFVLIYGHLTCWTMYGARLSQRLRERYLQNLLRQEPSFFDNLPPGEVASRLSADIQTIRSGTSEKVGIVLASISFFVTAYVVSFIKDWELAAILLSLIPAYFLMSFVGSHYIEKYSGVMSDYAASAASIASEALSNIVVVQAFGANRRLENKFSSALKSAEQEGLKKATAVGIQSGFLYFIAYSANGLAFWQGSQRIADAVGSSTSGVTVGATFTVIFVLIEATLLLSQVAPFLHLFVAATASYEKLRDDIDRQPQIDSTTEGGIRLTQAGGFEFKNVTFNYPSRPEVTVLDQLSLSIPANKHTALVGLSGSGKSTIAGLVTRLYDPVDGQVLFDGHDLREVNVRDLRSFLSLVQQEPSLLDRSLLENIAHGLMNSSNPNHDHLKRALLTSDLADVASDVREGHDLMASAEKRGAEIVEIVNMARHAATLADADTFISALQHGYGTMVGSSGRLISGGQKQRVSLARALIKDPAVLILDEATASLDSRSEQRIQRAINNIASGRTMITIAHRLSTITTADNIVVMSKGHIVEQGSHAELMAKEGAYADLVKLQTLGSTSTKNDSAASIDGISKSDDSLTEAENEKVSVADEVLEKNEETKVSETEAPAEAGEEDEPETPKKTLWALAKGYAPALRPHLLYIVLALIGATIVGGAFSGEAVIFGNTVGSLNSCNGAASIRNRGDFYGLMFFILAIIEFFANVVSWAGFGWVSEKIVYTVRVLSFRSLFEQDLQWHQSNGRSPALLLSYITRDGNALAGLSGSVVGTLFSITVNLIAAIILTHIIAWKIALVCLALVPLLLGAGLMELRVLGKFEEKHENAYTKSVDIGVEAISSIKTIAALSIENDILQTYRASLSGPRKETFQVTLQASLWQAMTYFLGNLVNALAYWWGAKQIIAGTYTQTQFLIVVFSLLVSALLWSQMFALAPELSSARGAMARILGLIEIGSDKMQGRVPTHTTSADPEAATITTTTTIEPKPTSPASIQLRDVHFAYPARPDIQVLKGLTLDIQPGKFCALVGPSGAGKSTIISLIERLYTPSSGSISIDHRDLKHRPPNFRDTISLVPQESVLFEGTIEFNIGLGAPPHHTATLAEIQEACKLANIHDTIMSLPDGYQTMCGPNGNQFSGGQKQRLSIARALVRKPRLLILDESTSALDAESERLLEEGLERAARGITVVAIAHRLRTIRKADVICLIEGGVCVDRGTHDELMERSASYRENVLHQTVE</sequence>
<evidence type="ECO:0000256" key="3">
    <source>
        <dbReference type="ARBA" id="ARBA00022448"/>
    </source>
</evidence>
<dbReference type="SUPFAM" id="SSF52540">
    <property type="entry name" value="P-loop containing nucleoside triphosphate hydrolases"/>
    <property type="match status" value="2"/>
</dbReference>
<name>A0A395GTC9_9EURO</name>
<evidence type="ECO:0000256" key="1">
    <source>
        <dbReference type="ARBA" id="ARBA00004651"/>
    </source>
</evidence>
<dbReference type="Pfam" id="PF00664">
    <property type="entry name" value="ABC_membrane"/>
    <property type="match status" value="2"/>
</dbReference>
<dbReference type="CDD" id="cd18577">
    <property type="entry name" value="ABC_6TM_Pgp_ABCB1_D1_like"/>
    <property type="match status" value="1"/>
</dbReference>
<dbReference type="GO" id="GO:0005743">
    <property type="term" value="C:mitochondrial inner membrane"/>
    <property type="evidence" value="ECO:0007669"/>
    <property type="project" value="TreeGrafter"/>
</dbReference>
<dbReference type="Gene3D" id="3.40.630.30">
    <property type="match status" value="1"/>
</dbReference>
<dbReference type="GeneID" id="37228807"/>
<feature type="domain" description="ABC transporter" evidence="13">
    <location>
        <begin position="822"/>
        <end position="1101"/>
    </location>
</feature>
<dbReference type="Gene3D" id="3.40.50.300">
    <property type="entry name" value="P-loop containing nucleotide triphosphate hydrolases"/>
    <property type="match status" value="2"/>
</dbReference>
<dbReference type="Proteomes" id="UP000249402">
    <property type="component" value="Unassembled WGS sequence"/>
</dbReference>
<dbReference type="InterPro" id="IPR027417">
    <property type="entry name" value="P-loop_NTPase"/>
</dbReference>
<keyword evidence="6" id="KW-0547">Nucleotide-binding</keyword>
<comment type="similarity">
    <text evidence="2">Belongs to the ABC transporter superfamily. ABCB family. Multidrug resistance exporter (TC 3.A.1.201) subfamily.</text>
</comment>
<reference evidence="15 16" key="1">
    <citation type="submission" date="2018-02" db="EMBL/GenBank/DDBJ databases">
        <title>The genomes of Aspergillus section Nigri reveals drivers in fungal speciation.</title>
        <authorList>
            <consortium name="DOE Joint Genome Institute"/>
            <person name="Vesth T.C."/>
            <person name="Nybo J."/>
            <person name="Theobald S."/>
            <person name="Brandl J."/>
            <person name="Frisvad J.C."/>
            <person name="Nielsen K.F."/>
            <person name="Lyhne E.K."/>
            <person name="Kogle M.E."/>
            <person name="Kuo A."/>
            <person name="Riley R."/>
            <person name="Clum A."/>
            <person name="Nolan M."/>
            <person name="Lipzen A."/>
            <person name="Salamov A."/>
            <person name="Henrissat B."/>
            <person name="Wiebenga A."/>
            <person name="De vries R.P."/>
            <person name="Grigoriev I.V."/>
            <person name="Mortensen U.H."/>
            <person name="Andersen M.R."/>
            <person name="Baker S.E."/>
        </authorList>
    </citation>
    <scope>NUCLEOTIDE SEQUENCE [LARGE SCALE GENOMIC DNA]</scope>
    <source>
        <strain evidence="15 16">CBS 121593</strain>
    </source>
</reference>
<proteinExistence type="inferred from homology"/>
<comment type="subcellular location">
    <subcellularLocation>
        <location evidence="1">Cell membrane</location>
        <topology evidence="1">Multi-pass membrane protein</topology>
    </subcellularLocation>
</comment>
<dbReference type="STRING" id="1448316.A0A395GTC9"/>
<dbReference type="PANTHER" id="PTHR43394:SF1">
    <property type="entry name" value="ATP-BINDING CASSETTE SUB-FAMILY B MEMBER 10, MITOCHONDRIAL"/>
    <property type="match status" value="1"/>
</dbReference>
<feature type="transmembrane region" description="Helical" evidence="12">
    <location>
        <begin position="1233"/>
        <end position="1259"/>
    </location>
</feature>
<dbReference type="VEuPathDB" id="FungiDB:BO80DRAFT_495328"/>
<evidence type="ECO:0000256" key="11">
    <source>
        <dbReference type="SAM" id="MobiDB-lite"/>
    </source>
</evidence>
<evidence type="ECO:0000256" key="2">
    <source>
        <dbReference type="ARBA" id="ARBA00007577"/>
    </source>
</evidence>
<feature type="transmembrane region" description="Helical" evidence="12">
    <location>
        <begin position="615"/>
        <end position="634"/>
    </location>
</feature>
<feature type="domain" description="ABC transmembrane type-1" evidence="14">
    <location>
        <begin position="491"/>
        <end position="788"/>
    </location>
</feature>
<dbReference type="FunFam" id="1.20.1560.10:FF:000057">
    <property type="entry name" value="ABC multidrug transporter SitT"/>
    <property type="match status" value="2"/>
</dbReference>
<evidence type="ECO:0000256" key="4">
    <source>
        <dbReference type="ARBA" id="ARBA00022475"/>
    </source>
</evidence>
<keyword evidence="4" id="KW-1003">Cell membrane</keyword>
<evidence type="ECO:0000313" key="16">
    <source>
        <dbReference type="Proteomes" id="UP000249402"/>
    </source>
</evidence>
<dbReference type="GO" id="GO:0016746">
    <property type="term" value="F:acyltransferase activity"/>
    <property type="evidence" value="ECO:0007669"/>
    <property type="project" value="InterPro"/>
</dbReference>
<feature type="region of interest" description="Disordered" evidence="11">
    <location>
        <begin position="1108"/>
        <end position="1168"/>
    </location>
</feature>
<dbReference type="PROSITE" id="PS50929">
    <property type="entry name" value="ABC_TM1F"/>
    <property type="match status" value="2"/>
</dbReference>
<dbReference type="PROSITE" id="PS00211">
    <property type="entry name" value="ABC_TRANSPORTER_1"/>
    <property type="match status" value="2"/>
</dbReference>
<feature type="transmembrane region" description="Helical" evidence="12">
    <location>
        <begin position="640"/>
        <end position="661"/>
    </location>
</feature>
<feature type="transmembrane region" description="Helical" evidence="12">
    <location>
        <begin position="1451"/>
        <end position="1474"/>
    </location>
</feature>
<feature type="domain" description="ABC transmembrane type-1" evidence="14">
    <location>
        <begin position="1191"/>
        <end position="1479"/>
    </location>
</feature>
<evidence type="ECO:0000259" key="14">
    <source>
        <dbReference type="PROSITE" id="PS50929"/>
    </source>
</evidence>
<feature type="transmembrane region" description="Helical" evidence="12">
    <location>
        <begin position="1334"/>
        <end position="1355"/>
    </location>
</feature>
<evidence type="ECO:0000256" key="5">
    <source>
        <dbReference type="ARBA" id="ARBA00022692"/>
    </source>
</evidence>
<dbReference type="InterPro" id="IPR017871">
    <property type="entry name" value="ABC_transporter-like_CS"/>
</dbReference>
<dbReference type="GO" id="GO:0005524">
    <property type="term" value="F:ATP binding"/>
    <property type="evidence" value="ECO:0007669"/>
    <property type="project" value="UniProtKB-KW"/>
</dbReference>
<evidence type="ECO:0000256" key="7">
    <source>
        <dbReference type="ARBA" id="ARBA00022840"/>
    </source>
</evidence>
<dbReference type="Pfam" id="PF00005">
    <property type="entry name" value="ABC_tran"/>
    <property type="match status" value="2"/>
</dbReference>
<keyword evidence="5 12" id="KW-0812">Transmembrane</keyword>
<dbReference type="CDD" id="cd03249">
    <property type="entry name" value="ABC_MTABC3_MDL1_MDL2"/>
    <property type="match status" value="1"/>
</dbReference>
<dbReference type="Pfam" id="PF13523">
    <property type="entry name" value="Acetyltransf_8"/>
    <property type="match status" value="1"/>
</dbReference>
<keyword evidence="16" id="KW-1185">Reference proteome</keyword>
<evidence type="ECO:0000313" key="15">
    <source>
        <dbReference type="EMBL" id="RAK98785.1"/>
    </source>
</evidence>
<feature type="transmembrane region" description="Helical" evidence="12">
    <location>
        <begin position="1417"/>
        <end position="1439"/>
    </location>
</feature>
<dbReference type="PROSITE" id="PS50893">
    <property type="entry name" value="ABC_TRANSPORTER_2"/>
    <property type="match status" value="2"/>
</dbReference>
<feature type="compositionally biased region" description="Basic and acidic residues" evidence="11">
    <location>
        <begin position="1121"/>
        <end position="1152"/>
    </location>
</feature>
<accession>A0A395GTC9</accession>
<dbReference type="SUPFAM" id="SSF55729">
    <property type="entry name" value="Acyl-CoA N-acyltransferases (Nat)"/>
    <property type="match status" value="1"/>
</dbReference>
<dbReference type="GO" id="GO:0090374">
    <property type="term" value="P:oligopeptide export from mitochondrion"/>
    <property type="evidence" value="ECO:0007669"/>
    <property type="project" value="TreeGrafter"/>
</dbReference>
<keyword evidence="7" id="KW-0067">ATP-binding</keyword>
<protein>
    <recommendedName>
        <fullName evidence="10">ABC multidrug transporter MDR2</fullName>
    </recommendedName>
</protein>
<dbReference type="EMBL" id="KZ824451">
    <property type="protein sequence ID" value="RAK98785.1"/>
    <property type="molecule type" value="Genomic_DNA"/>
</dbReference>
<evidence type="ECO:0000256" key="9">
    <source>
        <dbReference type="ARBA" id="ARBA00023136"/>
    </source>
</evidence>
<dbReference type="SMART" id="SM01006">
    <property type="entry name" value="AlcB"/>
    <property type="match status" value="1"/>
</dbReference>
<feature type="domain" description="ABC transporter" evidence="13">
    <location>
        <begin position="1532"/>
        <end position="1770"/>
    </location>
</feature>
<feature type="transmembrane region" description="Helical" evidence="12">
    <location>
        <begin position="1303"/>
        <end position="1328"/>
    </location>
</feature>
<dbReference type="FunFam" id="3.40.630.30:FF:000080">
    <property type="entry name" value="Siderophore biosynthesis acetylase AceI, putative"/>
    <property type="match status" value="1"/>
</dbReference>
<keyword evidence="9 12" id="KW-0472">Membrane</keyword>
<dbReference type="InterPro" id="IPR003593">
    <property type="entry name" value="AAA+_ATPase"/>
</dbReference>
<organism evidence="15 16">
    <name type="scientific">Aspergillus ibericus CBS 121593</name>
    <dbReference type="NCBI Taxonomy" id="1448316"/>
    <lineage>
        <taxon>Eukaryota</taxon>
        <taxon>Fungi</taxon>
        <taxon>Dikarya</taxon>
        <taxon>Ascomycota</taxon>
        <taxon>Pezizomycotina</taxon>
        <taxon>Eurotiomycetes</taxon>
        <taxon>Eurotiomycetidae</taxon>
        <taxon>Eurotiales</taxon>
        <taxon>Aspergillaceae</taxon>
        <taxon>Aspergillus</taxon>
        <taxon>Aspergillus subgen. Circumdati</taxon>
    </lineage>
</organism>
<dbReference type="PANTHER" id="PTHR43394">
    <property type="entry name" value="ATP-DEPENDENT PERMEASE MDL1, MITOCHONDRIAL"/>
    <property type="match status" value="1"/>
</dbReference>
<keyword evidence="8 12" id="KW-1133">Transmembrane helix</keyword>
<dbReference type="InterPro" id="IPR011527">
    <property type="entry name" value="ABC1_TM_dom"/>
</dbReference>
<evidence type="ECO:0000256" key="12">
    <source>
        <dbReference type="SAM" id="Phobius"/>
    </source>
</evidence>
<dbReference type="GO" id="GO:0005886">
    <property type="term" value="C:plasma membrane"/>
    <property type="evidence" value="ECO:0007669"/>
    <property type="project" value="UniProtKB-SubCell"/>
</dbReference>
<dbReference type="GO" id="GO:0015421">
    <property type="term" value="F:ABC-type oligopeptide transporter activity"/>
    <property type="evidence" value="ECO:0007669"/>
    <property type="project" value="TreeGrafter"/>
</dbReference>
<dbReference type="GO" id="GO:0016887">
    <property type="term" value="F:ATP hydrolysis activity"/>
    <property type="evidence" value="ECO:0007669"/>
    <property type="project" value="InterPro"/>
</dbReference>
<dbReference type="Gene3D" id="1.20.1560.10">
    <property type="entry name" value="ABC transporter type 1, transmembrane domain"/>
    <property type="match status" value="1"/>
</dbReference>
<dbReference type="OrthoDB" id="6500128at2759"/>